<keyword evidence="2" id="KW-1185">Reference proteome</keyword>
<proteinExistence type="predicted"/>
<name>A0ACB6Z7S9_THEGA</name>
<sequence>MPGKVTVLKHPVVNSRLADLRQAGTSPKEFRQGIHDISTILAIEATRDLEEEPVSGLSPVGPFIGSIIKPKIGLTPVLRAGLGMTDALLTIFPNAPVYHLGIFREKVTLQPVEYYSKLPSNPTIDMIYLLDPLIATGGTAVAAVHMITEWGVPVTKIRLLSILASEAGLKNVGEQFPELEVWVAAVDNQLTSNGLILPGLGDAGDRLFSTLKE</sequence>
<dbReference type="Proteomes" id="UP000886501">
    <property type="component" value="Unassembled WGS sequence"/>
</dbReference>
<reference evidence="1" key="1">
    <citation type="submission" date="2019-10" db="EMBL/GenBank/DDBJ databases">
        <authorList>
            <consortium name="DOE Joint Genome Institute"/>
            <person name="Kuo A."/>
            <person name="Miyauchi S."/>
            <person name="Kiss E."/>
            <person name="Drula E."/>
            <person name="Kohler A."/>
            <person name="Sanchez-Garcia M."/>
            <person name="Andreopoulos B."/>
            <person name="Barry K.W."/>
            <person name="Bonito G."/>
            <person name="Buee M."/>
            <person name="Carver A."/>
            <person name="Chen C."/>
            <person name="Cichocki N."/>
            <person name="Clum A."/>
            <person name="Culley D."/>
            <person name="Crous P.W."/>
            <person name="Fauchery L."/>
            <person name="Girlanda M."/>
            <person name="Hayes R."/>
            <person name="Keri Z."/>
            <person name="Labutti K."/>
            <person name="Lipzen A."/>
            <person name="Lombard V."/>
            <person name="Magnuson J."/>
            <person name="Maillard F."/>
            <person name="Morin E."/>
            <person name="Murat C."/>
            <person name="Nolan M."/>
            <person name="Ohm R."/>
            <person name="Pangilinan J."/>
            <person name="Pereira M."/>
            <person name="Perotto S."/>
            <person name="Peter M."/>
            <person name="Riley R."/>
            <person name="Sitrit Y."/>
            <person name="Stielow B."/>
            <person name="Szollosi G."/>
            <person name="Zifcakova L."/>
            <person name="Stursova M."/>
            <person name="Spatafora J.W."/>
            <person name="Tedersoo L."/>
            <person name="Vaario L.-M."/>
            <person name="Yamada A."/>
            <person name="Yan M."/>
            <person name="Wang P."/>
            <person name="Xu J."/>
            <person name="Bruns T."/>
            <person name="Baldrian P."/>
            <person name="Vilgalys R."/>
            <person name="Henrissat B."/>
            <person name="Grigoriev I.V."/>
            <person name="Hibbett D."/>
            <person name="Nagy L.G."/>
            <person name="Martin F.M."/>
        </authorList>
    </citation>
    <scope>NUCLEOTIDE SEQUENCE</scope>
    <source>
        <strain evidence="1">P2</strain>
    </source>
</reference>
<gene>
    <name evidence="1" type="ORF">BDM02DRAFT_3189514</name>
</gene>
<comment type="caution">
    <text evidence="1">The sequence shown here is derived from an EMBL/GenBank/DDBJ whole genome shotgun (WGS) entry which is preliminary data.</text>
</comment>
<protein>
    <submittedName>
        <fullName evidence="1">PRTase-like protein</fullName>
    </submittedName>
</protein>
<evidence type="ECO:0000313" key="2">
    <source>
        <dbReference type="Proteomes" id="UP000886501"/>
    </source>
</evidence>
<organism evidence="1 2">
    <name type="scientific">Thelephora ganbajun</name>
    <name type="common">Ganba fungus</name>
    <dbReference type="NCBI Taxonomy" id="370292"/>
    <lineage>
        <taxon>Eukaryota</taxon>
        <taxon>Fungi</taxon>
        <taxon>Dikarya</taxon>
        <taxon>Basidiomycota</taxon>
        <taxon>Agaricomycotina</taxon>
        <taxon>Agaricomycetes</taxon>
        <taxon>Thelephorales</taxon>
        <taxon>Thelephoraceae</taxon>
        <taxon>Thelephora</taxon>
    </lineage>
</organism>
<dbReference type="EMBL" id="MU118082">
    <property type="protein sequence ID" value="KAF9645671.1"/>
    <property type="molecule type" value="Genomic_DNA"/>
</dbReference>
<accession>A0ACB6Z7S9</accession>
<reference evidence="1" key="2">
    <citation type="journal article" date="2020" name="Nat. Commun.">
        <title>Large-scale genome sequencing of mycorrhizal fungi provides insights into the early evolution of symbiotic traits.</title>
        <authorList>
            <person name="Miyauchi S."/>
            <person name="Kiss E."/>
            <person name="Kuo A."/>
            <person name="Drula E."/>
            <person name="Kohler A."/>
            <person name="Sanchez-Garcia M."/>
            <person name="Morin E."/>
            <person name="Andreopoulos B."/>
            <person name="Barry K.W."/>
            <person name="Bonito G."/>
            <person name="Buee M."/>
            <person name="Carver A."/>
            <person name="Chen C."/>
            <person name="Cichocki N."/>
            <person name="Clum A."/>
            <person name="Culley D."/>
            <person name="Crous P.W."/>
            <person name="Fauchery L."/>
            <person name="Girlanda M."/>
            <person name="Hayes R.D."/>
            <person name="Keri Z."/>
            <person name="LaButti K."/>
            <person name="Lipzen A."/>
            <person name="Lombard V."/>
            <person name="Magnuson J."/>
            <person name="Maillard F."/>
            <person name="Murat C."/>
            <person name="Nolan M."/>
            <person name="Ohm R.A."/>
            <person name="Pangilinan J."/>
            <person name="Pereira M.F."/>
            <person name="Perotto S."/>
            <person name="Peter M."/>
            <person name="Pfister S."/>
            <person name="Riley R."/>
            <person name="Sitrit Y."/>
            <person name="Stielow J.B."/>
            <person name="Szollosi G."/>
            <person name="Zifcakova L."/>
            <person name="Stursova M."/>
            <person name="Spatafora J.W."/>
            <person name="Tedersoo L."/>
            <person name="Vaario L.M."/>
            <person name="Yamada A."/>
            <person name="Yan M."/>
            <person name="Wang P."/>
            <person name="Xu J."/>
            <person name="Bruns T."/>
            <person name="Baldrian P."/>
            <person name="Vilgalys R."/>
            <person name="Dunand C."/>
            <person name="Henrissat B."/>
            <person name="Grigoriev I.V."/>
            <person name="Hibbett D."/>
            <person name="Nagy L.G."/>
            <person name="Martin F.M."/>
        </authorList>
    </citation>
    <scope>NUCLEOTIDE SEQUENCE</scope>
    <source>
        <strain evidence="1">P2</strain>
    </source>
</reference>
<evidence type="ECO:0000313" key="1">
    <source>
        <dbReference type="EMBL" id="KAF9645671.1"/>
    </source>
</evidence>